<keyword evidence="2" id="KW-1185">Reference proteome</keyword>
<evidence type="ECO:0000313" key="1">
    <source>
        <dbReference type="EMBL" id="WYW19452.1"/>
    </source>
</evidence>
<name>A0ACD5BJ38_9PSEU</name>
<dbReference type="EMBL" id="CP150484">
    <property type="protein sequence ID" value="WYW19452.1"/>
    <property type="molecule type" value="Genomic_DNA"/>
</dbReference>
<sequence>MEIVVKVAAVCRALAIGLAITLSLPGNASAVVRGSAGHGVAGIEQSPWYPMVRQIALYHGETLVRASAWQAIWSDEGESALQRFVLSGFREARERAQQNSARNRDFVQRVLATYTVEYSPRVHAAAKQASQGSDADRDRFVRIGFAEAKALDTAARESDEQHRQVIAAEERDFVRLLSVSDPGEQVRLAAQHALRPGSTDTDVREFFATGWMAAAALDVEIFRLRTQDAGVQYHAVIPRLVADAEAAELEARNAGEAAAEQARLVAARAWATTREKAEEARQAWETERRLCLEQARYWQTVKDRAAAETDPVWAAIVTGAEKQRGGWTTETTFAGDEAGRWAGARDQAQQGYDRMTTRP</sequence>
<reference evidence="1" key="1">
    <citation type="submission" date="2023-10" db="EMBL/GenBank/DDBJ databases">
        <title>Whole genome sequencing of actinobacterial strain Amycolatopsis sp. (BCA-696) identifies the underlying plant growth-promoting genes.</title>
        <authorList>
            <person name="Gandham P."/>
            <person name="Vadla N."/>
            <person name="Saji A."/>
            <person name="Srinivas V."/>
            <person name="Ruperao P."/>
            <person name="Selvanayagam S."/>
            <person name="Saxena R.K."/>
            <person name="Rathore A."/>
            <person name="Gopalakrishnan S."/>
            <person name="Thakur V."/>
        </authorList>
    </citation>
    <scope>NUCLEOTIDE SEQUENCE</scope>
    <source>
        <strain evidence="1">BCA-696</strain>
    </source>
</reference>
<accession>A0ACD5BJ38</accession>
<gene>
    <name evidence="1" type="ORF">LCL61_28300</name>
</gene>
<dbReference type="Proteomes" id="UP001456344">
    <property type="component" value="Chromosome"/>
</dbReference>
<protein>
    <submittedName>
        <fullName evidence="1">Uncharacterized protein</fullName>
    </submittedName>
</protein>
<evidence type="ECO:0000313" key="2">
    <source>
        <dbReference type="Proteomes" id="UP001456344"/>
    </source>
</evidence>
<proteinExistence type="predicted"/>
<organism evidence="1 2">
    <name type="scientific">Amycolatopsis coloradensis</name>
    <dbReference type="NCBI Taxonomy" id="76021"/>
    <lineage>
        <taxon>Bacteria</taxon>
        <taxon>Bacillati</taxon>
        <taxon>Actinomycetota</taxon>
        <taxon>Actinomycetes</taxon>
        <taxon>Pseudonocardiales</taxon>
        <taxon>Pseudonocardiaceae</taxon>
        <taxon>Amycolatopsis</taxon>
    </lineage>
</organism>